<dbReference type="SUPFAM" id="SSF56672">
    <property type="entry name" value="DNA/RNA polymerases"/>
    <property type="match status" value="1"/>
</dbReference>
<dbReference type="PANTHER" id="PTHR24559:SF437">
    <property type="entry name" value="RNA-DIRECTED DNA POLYMERASE HOMOLOG"/>
    <property type="match status" value="1"/>
</dbReference>
<dbReference type="OrthoDB" id="532959at2759"/>
<sequence length="288" mass="33623">MSKKEVKMVLLARRKPLFLMPTKICLSVSSLLNAFPTKFDSLLEEFKDVFPKEVPYGLTPLRSIEHHIDLTLGATLPNKSAYNTNLEEAKEIQHQLGKLIEKGWVRESVSPYAMLVILLPKKDGTWRMHMDCRPINNINTRYRYLNPHLDYLLDKLHGFNVFSKIDSRTGYHQIRIREGGEWKMTFKTKFGLYKWFVMPFGLSNALNAFMSFIGKCMVVYFDDILIYSTCLNDQILHRSSLFVLMRLSSWALLLAHMESKLMRKRYMGYFVTTTFDKSFELECDASNV</sequence>
<proteinExistence type="predicted"/>
<feature type="domain" description="Reverse transcriptase" evidence="2">
    <location>
        <begin position="120"/>
        <end position="262"/>
    </location>
</feature>
<name>A0A371I3X7_MUCPR</name>
<comment type="caution">
    <text evidence="3">The sequence shown here is derived from an EMBL/GenBank/DDBJ whole genome shotgun (WGS) entry which is preliminary data.</text>
</comment>
<evidence type="ECO:0000256" key="1">
    <source>
        <dbReference type="SAM" id="Phobius"/>
    </source>
</evidence>
<protein>
    <recommendedName>
        <fullName evidence="2">Reverse transcriptase domain-containing protein</fullName>
    </recommendedName>
</protein>
<keyword evidence="4" id="KW-1185">Reference proteome</keyword>
<dbReference type="Gene3D" id="3.30.70.270">
    <property type="match status" value="1"/>
</dbReference>
<feature type="transmembrane region" description="Helical" evidence="1">
    <location>
        <begin position="235"/>
        <end position="255"/>
    </location>
</feature>
<feature type="non-terminal residue" evidence="3">
    <location>
        <position position="288"/>
    </location>
</feature>
<dbReference type="PANTHER" id="PTHR24559">
    <property type="entry name" value="TRANSPOSON TY3-I GAG-POL POLYPROTEIN"/>
    <property type="match status" value="1"/>
</dbReference>
<accession>A0A371I3X7</accession>
<evidence type="ECO:0000259" key="2">
    <source>
        <dbReference type="Pfam" id="PF00078"/>
    </source>
</evidence>
<dbReference type="Pfam" id="PF00078">
    <property type="entry name" value="RVT_1"/>
    <property type="match status" value="1"/>
</dbReference>
<dbReference type="Proteomes" id="UP000257109">
    <property type="component" value="Unassembled WGS sequence"/>
</dbReference>
<dbReference type="InterPro" id="IPR043502">
    <property type="entry name" value="DNA/RNA_pol_sf"/>
</dbReference>
<keyword evidence="1" id="KW-1133">Transmembrane helix</keyword>
<dbReference type="InterPro" id="IPR043128">
    <property type="entry name" value="Rev_trsase/Diguanyl_cyclase"/>
</dbReference>
<feature type="non-terminal residue" evidence="3">
    <location>
        <position position="1"/>
    </location>
</feature>
<reference evidence="3" key="1">
    <citation type="submission" date="2018-05" db="EMBL/GenBank/DDBJ databases">
        <title>Draft genome of Mucuna pruriens seed.</title>
        <authorList>
            <person name="Nnadi N.E."/>
            <person name="Vos R."/>
            <person name="Hasami M.H."/>
            <person name="Devisetty U.K."/>
            <person name="Aguiy J.C."/>
        </authorList>
    </citation>
    <scope>NUCLEOTIDE SEQUENCE [LARGE SCALE GENOMIC DNA]</scope>
    <source>
        <strain evidence="3">JCA_2017</strain>
    </source>
</reference>
<dbReference type="Gene3D" id="3.10.10.10">
    <property type="entry name" value="HIV Type 1 Reverse Transcriptase, subunit A, domain 1"/>
    <property type="match status" value="1"/>
</dbReference>
<dbReference type="EMBL" id="QJKJ01000983">
    <property type="protein sequence ID" value="RDY09735.1"/>
    <property type="molecule type" value="Genomic_DNA"/>
</dbReference>
<evidence type="ECO:0000313" key="3">
    <source>
        <dbReference type="EMBL" id="RDY09735.1"/>
    </source>
</evidence>
<keyword evidence="1" id="KW-0472">Membrane</keyword>
<dbReference type="CDD" id="cd01647">
    <property type="entry name" value="RT_LTR"/>
    <property type="match status" value="1"/>
</dbReference>
<dbReference type="InterPro" id="IPR053134">
    <property type="entry name" value="RNA-dir_DNA_polymerase"/>
</dbReference>
<dbReference type="InterPro" id="IPR000477">
    <property type="entry name" value="RT_dom"/>
</dbReference>
<keyword evidence="1" id="KW-0812">Transmembrane</keyword>
<dbReference type="AlphaFoldDB" id="A0A371I3X7"/>
<organism evidence="3 4">
    <name type="scientific">Mucuna pruriens</name>
    <name type="common">Velvet bean</name>
    <name type="synonym">Dolichos pruriens</name>
    <dbReference type="NCBI Taxonomy" id="157652"/>
    <lineage>
        <taxon>Eukaryota</taxon>
        <taxon>Viridiplantae</taxon>
        <taxon>Streptophyta</taxon>
        <taxon>Embryophyta</taxon>
        <taxon>Tracheophyta</taxon>
        <taxon>Spermatophyta</taxon>
        <taxon>Magnoliopsida</taxon>
        <taxon>eudicotyledons</taxon>
        <taxon>Gunneridae</taxon>
        <taxon>Pentapetalae</taxon>
        <taxon>rosids</taxon>
        <taxon>fabids</taxon>
        <taxon>Fabales</taxon>
        <taxon>Fabaceae</taxon>
        <taxon>Papilionoideae</taxon>
        <taxon>50 kb inversion clade</taxon>
        <taxon>NPAAA clade</taxon>
        <taxon>indigoferoid/millettioid clade</taxon>
        <taxon>Phaseoleae</taxon>
        <taxon>Mucuna</taxon>
    </lineage>
</organism>
<gene>
    <name evidence="3" type="ORF">CR513_05860</name>
</gene>
<evidence type="ECO:0000313" key="4">
    <source>
        <dbReference type="Proteomes" id="UP000257109"/>
    </source>
</evidence>